<feature type="non-terminal residue" evidence="1">
    <location>
        <position position="1"/>
    </location>
</feature>
<sequence>QESLFVTGVSQDILWEMLKYMQPIDIASLAITSRHFQTTSTTWNAHNLVTHQGISNYNCFSDCLIHNCALIGGPCIMASWYPSTLDSSHLEIYCTSIPTFHDNILLYLQTTEGFHIMHTAVWDSATTSSRKFAFIYPEFSKTVKAVHTLTKKKIRESGHSKGKYQGMVITSMFWSTALPPILELPNTMFMTYFTGKELCTLYPLHTLCGDGIMNFDGPVNTHSIPATQ</sequence>
<accession>A0A5C3KJP9</accession>
<keyword evidence="2" id="KW-1185">Reference proteome</keyword>
<evidence type="ECO:0008006" key="3">
    <source>
        <dbReference type="Google" id="ProtNLM"/>
    </source>
</evidence>
<reference evidence="1 2" key="1">
    <citation type="journal article" date="2019" name="Nat. Ecol. Evol.">
        <title>Megaphylogeny resolves global patterns of mushroom evolution.</title>
        <authorList>
            <person name="Varga T."/>
            <person name="Krizsan K."/>
            <person name="Foldi C."/>
            <person name="Dima B."/>
            <person name="Sanchez-Garcia M."/>
            <person name="Sanchez-Ramirez S."/>
            <person name="Szollosi G.J."/>
            <person name="Szarkandi J.G."/>
            <person name="Papp V."/>
            <person name="Albert L."/>
            <person name="Andreopoulos W."/>
            <person name="Angelini C."/>
            <person name="Antonin V."/>
            <person name="Barry K.W."/>
            <person name="Bougher N.L."/>
            <person name="Buchanan P."/>
            <person name="Buyck B."/>
            <person name="Bense V."/>
            <person name="Catcheside P."/>
            <person name="Chovatia M."/>
            <person name="Cooper J."/>
            <person name="Damon W."/>
            <person name="Desjardin D."/>
            <person name="Finy P."/>
            <person name="Geml J."/>
            <person name="Haridas S."/>
            <person name="Hughes K."/>
            <person name="Justo A."/>
            <person name="Karasinski D."/>
            <person name="Kautmanova I."/>
            <person name="Kiss B."/>
            <person name="Kocsube S."/>
            <person name="Kotiranta H."/>
            <person name="LaButti K.M."/>
            <person name="Lechner B.E."/>
            <person name="Liimatainen K."/>
            <person name="Lipzen A."/>
            <person name="Lukacs Z."/>
            <person name="Mihaltcheva S."/>
            <person name="Morgado L.N."/>
            <person name="Niskanen T."/>
            <person name="Noordeloos M.E."/>
            <person name="Ohm R.A."/>
            <person name="Ortiz-Santana B."/>
            <person name="Ovrebo C."/>
            <person name="Racz N."/>
            <person name="Riley R."/>
            <person name="Savchenko A."/>
            <person name="Shiryaev A."/>
            <person name="Soop K."/>
            <person name="Spirin V."/>
            <person name="Szebenyi C."/>
            <person name="Tomsovsky M."/>
            <person name="Tulloss R.E."/>
            <person name="Uehling J."/>
            <person name="Grigoriev I.V."/>
            <person name="Vagvolgyi C."/>
            <person name="Papp T."/>
            <person name="Martin F.M."/>
            <person name="Miettinen O."/>
            <person name="Hibbett D.S."/>
            <person name="Nagy L.G."/>
        </authorList>
    </citation>
    <scope>NUCLEOTIDE SEQUENCE [LARGE SCALE GENOMIC DNA]</scope>
    <source>
        <strain evidence="1 2">CBS 121175</strain>
    </source>
</reference>
<dbReference type="EMBL" id="ML210304">
    <property type="protein sequence ID" value="TFK20322.1"/>
    <property type="molecule type" value="Genomic_DNA"/>
</dbReference>
<proteinExistence type="predicted"/>
<evidence type="ECO:0000313" key="1">
    <source>
        <dbReference type="EMBL" id="TFK20322.1"/>
    </source>
</evidence>
<evidence type="ECO:0000313" key="2">
    <source>
        <dbReference type="Proteomes" id="UP000307440"/>
    </source>
</evidence>
<gene>
    <name evidence="1" type="ORF">FA15DRAFT_599931</name>
</gene>
<organism evidence="1 2">
    <name type="scientific">Coprinopsis marcescibilis</name>
    <name type="common">Agaric fungus</name>
    <name type="synonym">Psathyrella marcescibilis</name>
    <dbReference type="NCBI Taxonomy" id="230819"/>
    <lineage>
        <taxon>Eukaryota</taxon>
        <taxon>Fungi</taxon>
        <taxon>Dikarya</taxon>
        <taxon>Basidiomycota</taxon>
        <taxon>Agaricomycotina</taxon>
        <taxon>Agaricomycetes</taxon>
        <taxon>Agaricomycetidae</taxon>
        <taxon>Agaricales</taxon>
        <taxon>Agaricineae</taxon>
        <taxon>Psathyrellaceae</taxon>
        <taxon>Coprinopsis</taxon>
    </lineage>
</organism>
<dbReference type="AlphaFoldDB" id="A0A5C3KJP9"/>
<protein>
    <recommendedName>
        <fullName evidence="3">F-box domain-containing protein</fullName>
    </recommendedName>
</protein>
<dbReference type="Proteomes" id="UP000307440">
    <property type="component" value="Unassembled WGS sequence"/>
</dbReference>
<name>A0A5C3KJP9_COPMA</name>